<keyword evidence="10 12" id="KW-0630">Potassium</keyword>
<dbReference type="PANTHER" id="PTHR10584">
    <property type="entry name" value="SUGAR KINASE"/>
    <property type="match status" value="1"/>
</dbReference>
<dbReference type="RefSeq" id="WP_137098659.1">
    <property type="nucleotide sequence ID" value="NZ_CP039865.1"/>
</dbReference>
<keyword evidence="4 12" id="KW-0808">Transferase</keyword>
<dbReference type="GO" id="GO:0004747">
    <property type="term" value="F:ribokinase activity"/>
    <property type="evidence" value="ECO:0007669"/>
    <property type="project" value="UniProtKB-UniRule"/>
</dbReference>
<dbReference type="GO" id="GO:0005829">
    <property type="term" value="C:cytosol"/>
    <property type="evidence" value="ECO:0007669"/>
    <property type="project" value="TreeGrafter"/>
</dbReference>
<keyword evidence="5 12" id="KW-0479">Metal-binding</keyword>
<evidence type="ECO:0000313" key="15">
    <source>
        <dbReference type="Proteomes" id="UP000298588"/>
    </source>
</evidence>
<name>A0A4D7QET7_9HYPH</name>
<dbReference type="GO" id="GO:0005524">
    <property type="term" value="F:ATP binding"/>
    <property type="evidence" value="ECO:0007669"/>
    <property type="project" value="UniProtKB-UniRule"/>
</dbReference>
<dbReference type="AlphaFoldDB" id="A0A4D7QET7"/>
<comment type="function">
    <text evidence="12">Catalyzes the phosphorylation of ribose at O-5 in a reaction requiring ATP and magnesium. The resulting D-ribose-5-phosphate can then be used either for sythesis of nucleotides, histidine, and tryptophan, or as a component of the pentose phosphate pathway.</text>
</comment>
<dbReference type="PROSITE" id="PS00584">
    <property type="entry name" value="PFKB_KINASES_2"/>
    <property type="match status" value="1"/>
</dbReference>
<keyword evidence="9 12" id="KW-0460">Magnesium</keyword>
<keyword evidence="12" id="KW-0963">Cytoplasm</keyword>
<dbReference type="InterPro" id="IPR002173">
    <property type="entry name" value="Carboh/pur_kinase_PfkB_CS"/>
</dbReference>
<dbReference type="KEGG" id="paqt:E8L99_05820"/>
<dbReference type="InterPro" id="IPR029056">
    <property type="entry name" value="Ribokinase-like"/>
</dbReference>
<comment type="subunit">
    <text evidence="12">Homodimer.</text>
</comment>
<comment type="subcellular location">
    <subcellularLocation>
        <location evidence="12">Cytoplasm</location>
    </subcellularLocation>
</comment>
<feature type="binding site" evidence="12">
    <location>
        <begin position="9"/>
        <end position="11"/>
    </location>
    <ligand>
        <name>substrate</name>
    </ligand>
</feature>
<keyword evidence="15" id="KW-1185">Reference proteome</keyword>
<proteinExistence type="inferred from homology"/>
<dbReference type="CDD" id="cd01174">
    <property type="entry name" value="ribokinase"/>
    <property type="match status" value="1"/>
</dbReference>
<dbReference type="Pfam" id="PF00294">
    <property type="entry name" value="PfkB"/>
    <property type="match status" value="1"/>
</dbReference>
<feature type="domain" description="Carbohydrate kinase PfkB" evidence="13">
    <location>
        <begin position="2"/>
        <end position="289"/>
    </location>
</feature>
<dbReference type="SUPFAM" id="SSF53613">
    <property type="entry name" value="Ribokinase-like"/>
    <property type="match status" value="1"/>
</dbReference>
<comment type="similarity">
    <text evidence="1">Belongs to the carbohydrate kinase pfkB family.</text>
</comment>
<feature type="binding site" evidence="12">
    <location>
        <position position="282"/>
    </location>
    <ligand>
        <name>K(+)</name>
        <dbReference type="ChEBI" id="CHEBI:29103"/>
    </ligand>
</feature>
<keyword evidence="6 12" id="KW-0547">Nucleotide-binding</keyword>
<keyword evidence="8 12" id="KW-0067">ATP-binding</keyword>
<comment type="cofactor">
    <cofactor evidence="12">
        <name>Mg(2+)</name>
        <dbReference type="ChEBI" id="CHEBI:18420"/>
    </cofactor>
    <text evidence="12">Requires a divalent cation, most likely magnesium in vivo, as an electrophilic catalyst to aid phosphoryl group transfer. It is the chelate of the metal and the nucleotide that is the actual substrate.</text>
</comment>
<feature type="binding site" evidence="12">
    <location>
        <position position="241"/>
    </location>
    <ligand>
        <name>K(+)</name>
        <dbReference type="ChEBI" id="CHEBI:29103"/>
    </ligand>
</feature>
<evidence type="ECO:0000256" key="4">
    <source>
        <dbReference type="ARBA" id="ARBA00022679"/>
    </source>
</evidence>
<dbReference type="EC" id="2.7.1.15" evidence="2 12"/>
<feature type="binding site" evidence="12">
    <location>
        <position position="280"/>
    </location>
    <ligand>
        <name>K(+)</name>
        <dbReference type="ChEBI" id="CHEBI:29103"/>
    </ligand>
</feature>
<feature type="binding site" evidence="12">
    <location>
        <begin position="215"/>
        <end position="220"/>
    </location>
    <ligand>
        <name>ATP</name>
        <dbReference type="ChEBI" id="CHEBI:30616"/>
    </ligand>
</feature>
<keyword evidence="11 12" id="KW-0119">Carbohydrate metabolism</keyword>
<comment type="caution">
    <text evidence="12">Lacks conserved residue(s) required for the propagation of feature annotation.</text>
</comment>
<sequence length="313" mass="32083">MIVVFGSLNIDLVCRVQRLPAAGETVLAPDYGAVPGGKGANQALAARRAGADVVMVGAVGTDGFADLALEALVADGVDLTRVARVDGPTGAAFIAVDARGQNQIIVAAGANGRASAEGLEGLAIGPDDWLMLQWEVPETEILKAARWARAAGARVMLNRAPAGPVSHELIALVDAVVVNEHEVMALGESLVPEAGDPDSVAAALSERYGLMAVVTLGAAGALAWDRGIRHDAPSLEVDVVDTTAAGDTFCGALAAAFDRSRGVETALDFACAAGSLACTQFGAQPSVPHRALIEQKAAELSVRRNPDSRRIPT</sequence>
<dbReference type="InterPro" id="IPR011611">
    <property type="entry name" value="PfkB_dom"/>
</dbReference>
<dbReference type="HAMAP" id="MF_01987">
    <property type="entry name" value="Ribokinase"/>
    <property type="match status" value="1"/>
</dbReference>
<evidence type="ECO:0000256" key="2">
    <source>
        <dbReference type="ARBA" id="ARBA00012035"/>
    </source>
</evidence>
<evidence type="ECO:0000256" key="11">
    <source>
        <dbReference type="ARBA" id="ARBA00023277"/>
    </source>
</evidence>
<feature type="binding site" evidence="12">
    <location>
        <position position="179"/>
    </location>
    <ligand>
        <name>ATP</name>
        <dbReference type="ChEBI" id="CHEBI:30616"/>
    </ligand>
</feature>
<feature type="binding site" evidence="12">
    <location>
        <position position="135"/>
    </location>
    <ligand>
        <name>substrate</name>
    </ligand>
</feature>
<reference evidence="14 15" key="1">
    <citation type="submission" date="2019-04" db="EMBL/GenBank/DDBJ databases">
        <title>Phreatobacter aquaticus sp. nov.</title>
        <authorList>
            <person name="Choi A."/>
            <person name="Baek K."/>
        </authorList>
    </citation>
    <scope>NUCLEOTIDE SEQUENCE [LARGE SCALE GENOMIC DNA]</scope>
    <source>
        <strain evidence="14 15">NMCR1094</strain>
    </source>
</reference>
<dbReference type="OrthoDB" id="9775849at2"/>
<dbReference type="UniPathway" id="UPA00916">
    <property type="reaction ID" value="UER00889"/>
</dbReference>
<evidence type="ECO:0000259" key="13">
    <source>
        <dbReference type="Pfam" id="PF00294"/>
    </source>
</evidence>
<organism evidence="14 15">
    <name type="scientific">Phreatobacter aquaticus</name>
    <dbReference type="NCBI Taxonomy" id="2570229"/>
    <lineage>
        <taxon>Bacteria</taxon>
        <taxon>Pseudomonadati</taxon>
        <taxon>Pseudomonadota</taxon>
        <taxon>Alphaproteobacteria</taxon>
        <taxon>Hyphomicrobiales</taxon>
        <taxon>Phreatobacteraceae</taxon>
        <taxon>Phreatobacter</taxon>
    </lineage>
</organism>
<evidence type="ECO:0000313" key="14">
    <source>
        <dbReference type="EMBL" id="QCK85325.1"/>
    </source>
</evidence>
<dbReference type="GO" id="GO:0019303">
    <property type="term" value="P:D-ribose catabolic process"/>
    <property type="evidence" value="ECO:0007669"/>
    <property type="project" value="UniProtKB-UniRule"/>
</dbReference>
<dbReference type="InterPro" id="IPR002139">
    <property type="entry name" value="Ribo/fructo_kinase"/>
</dbReference>
<comment type="similarity">
    <text evidence="12">Belongs to the carbohydrate kinase PfkB family. Ribokinase subfamily.</text>
</comment>
<comment type="catalytic activity">
    <reaction evidence="12">
        <text>D-ribose + ATP = D-ribose 5-phosphate + ADP + H(+)</text>
        <dbReference type="Rhea" id="RHEA:13697"/>
        <dbReference type="ChEBI" id="CHEBI:15378"/>
        <dbReference type="ChEBI" id="CHEBI:30616"/>
        <dbReference type="ChEBI" id="CHEBI:47013"/>
        <dbReference type="ChEBI" id="CHEBI:78346"/>
        <dbReference type="ChEBI" id="CHEBI:456216"/>
        <dbReference type="EC" id="2.7.1.15"/>
    </reaction>
</comment>
<dbReference type="PANTHER" id="PTHR10584:SF166">
    <property type="entry name" value="RIBOKINASE"/>
    <property type="match status" value="1"/>
</dbReference>
<dbReference type="Proteomes" id="UP000298588">
    <property type="component" value="Chromosome"/>
</dbReference>
<feature type="binding site" evidence="12">
    <location>
        <begin position="246"/>
        <end position="247"/>
    </location>
    <ligand>
        <name>ATP</name>
        <dbReference type="ChEBI" id="CHEBI:30616"/>
    </ligand>
</feature>
<feature type="active site" description="Proton acceptor" evidence="12">
    <location>
        <position position="247"/>
    </location>
</feature>
<evidence type="ECO:0000256" key="5">
    <source>
        <dbReference type="ARBA" id="ARBA00022723"/>
    </source>
</evidence>
<feature type="binding site" evidence="12">
    <location>
        <position position="243"/>
    </location>
    <ligand>
        <name>K(+)</name>
        <dbReference type="ChEBI" id="CHEBI:29103"/>
    </ligand>
</feature>
<dbReference type="InterPro" id="IPR011877">
    <property type="entry name" value="Ribokinase"/>
</dbReference>
<evidence type="ECO:0000256" key="1">
    <source>
        <dbReference type="ARBA" id="ARBA00005380"/>
    </source>
</evidence>
<evidence type="ECO:0000256" key="8">
    <source>
        <dbReference type="ARBA" id="ARBA00022840"/>
    </source>
</evidence>
<gene>
    <name evidence="12" type="primary">rbsK</name>
    <name evidence="14" type="ORF">E8L99_05820</name>
</gene>
<comment type="pathway">
    <text evidence="12">Carbohydrate metabolism; D-ribose degradation; D-ribose 5-phosphate from beta-D-ribopyranose: step 2/2.</text>
</comment>
<dbReference type="Gene3D" id="3.40.1190.20">
    <property type="match status" value="1"/>
</dbReference>
<feature type="binding site" evidence="12">
    <location>
        <begin position="37"/>
        <end position="41"/>
    </location>
    <ligand>
        <name>substrate</name>
    </ligand>
</feature>
<keyword evidence="7 12" id="KW-0418">Kinase</keyword>
<dbReference type="EMBL" id="CP039865">
    <property type="protein sequence ID" value="QCK85325.1"/>
    <property type="molecule type" value="Genomic_DNA"/>
</dbReference>
<evidence type="ECO:0000256" key="9">
    <source>
        <dbReference type="ARBA" id="ARBA00022842"/>
    </source>
</evidence>
<feature type="binding site" evidence="12">
    <location>
        <position position="247"/>
    </location>
    <ligand>
        <name>substrate</name>
    </ligand>
</feature>
<feature type="binding site" evidence="12">
    <location>
        <position position="286"/>
    </location>
    <ligand>
        <name>K(+)</name>
        <dbReference type="ChEBI" id="CHEBI:29103"/>
    </ligand>
</feature>
<evidence type="ECO:0000256" key="12">
    <source>
        <dbReference type="HAMAP-Rule" id="MF_01987"/>
    </source>
</evidence>
<protein>
    <recommendedName>
        <fullName evidence="3 12">Ribokinase</fullName>
        <shortName evidence="12">RK</shortName>
        <ecNumber evidence="2 12">2.7.1.15</ecNumber>
    </recommendedName>
</protein>
<dbReference type="PRINTS" id="PR00990">
    <property type="entry name" value="RIBOKINASE"/>
</dbReference>
<comment type="activity regulation">
    <text evidence="12">Activated by a monovalent cation that binds near, but not in, the active site. The most likely occupant of the site in vivo is potassium. Ion binding induces a conformational change that may alter substrate affinity.</text>
</comment>
<evidence type="ECO:0000256" key="6">
    <source>
        <dbReference type="ARBA" id="ARBA00022741"/>
    </source>
</evidence>
<dbReference type="GO" id="GO:0046872">
    <property type="term" value="F:metal ion binding"/>
    <property type="evidence" value="ECO:0007669"/>
    <property type="project" value="UniProtKB-KW"/>
</dbReference>
<evidence type="ECO:0000256" key="10">
    <source>
        <dbReference type="ARBA" id="ARBA00022958"/>
    </source>
</evidence>
<accession>A0A4D7QET7</accession>
<feature type="binding site" evidence="12">
    <location>
        <position position="277"/>
    </location>
    <ligand>
        <name>K(+)</name>
        <dbReference type="ChEBI" id="CHEBI:29103"/>
    </ligand>
</feature>
<evidence type="ECO:0000256" key="3">
    <source>
        <dbReference type="ARBA" id="ARBA00016943"/>
    </source>
</evidence>
<evidence type="ECO:0000256" key="7">
    <source>
        <dbReference type="ARBA" id="ARBA00022777"/>
    </source>
</evidence>